<feature type="compositionally biased region" description="Acidic residues" evidence="1">
    <location>
        <begin position="397"/>
        <end position="407"/>
    </location>
</feature>
<proteinExistence type="predicted"/>
<feature type="region of interest" description="Disordered" evidence="1">
    <location>
        <begin position="194"/>
        <end position="226"/>
    </location>
</feature>
<evidence type="ECO:0000313" key="4">
    <source>
        <dbReference type="Proteomes" id="UP000322899"/>
    </source>
</evidence>
<reference evidence="4 5" key="1">
    <citation type="submission" date="2019-07" db="EMBL/GenBank/DDBJ databases">
        <title>Genomes of Cafeteria roenbergensis.</title>
        <authorList>
            <person name="Fischer M.G."/>
            <person name="Hackl T."/>
            <person name="Roman M."/>
        </authorList>
    </citation>
    <scope>NUCLEOTIDE SEQUENCE [LARGE SCALE GENOMIC DNA]</scope>
    <source>
        <strain evidence="2 5">Cflag</strain>
        <strain evidence="3 4">E4-10P</strain>
    </source>
</reference>
<evidence type="ECO:0000313" key="2">
    <source>
        <dbReference type="EMBL" id="KAA0163466.1"/>
    </source>
</evidence>
<sequence>MPIGAMHIAATAIQRWWRFQCLPAMPLPQPGAVRFVDVLPPERWAELPLYHVAALQIQRQARRSIPGLAALRVQRWLRARRRAAQDRAAFAYFKGVCLRFQRDCTPVELLRVLNPTEAGLVDAASGLTVSLRLGGASFPPAVYYKVATLAPVCDVGAFAPRSYATERLSLRERDADQVLGPAALASAKASLLAPPSAPAGQGAGPTPSGGRGRLAGGAGAGGAAVAGAGERPGWYTRWENNGWRPVAVKTLQEAEADPLTKLTAARRQPWHWSRLQRNEDRQAKRKERRRRWLMRLYREGLATDQYGVAAAQPGTRRGGQDASAELASERSVSLPRPSKEHQRPGSALSDASWATEDLRALPEAELRAAAERSVRRRLGLQDGAPLSVDAFLSRLLEEEEEEEEEEREGAGYDEEAKFVDDRVGRGGQHGGPFAARGGSQDRAGEPAEAEQSDGTALQSMGCPVDFDSPDWDAQASALLQWAEALDPDAYEESWAAGQLGQTGADE</sequence>
<evidence type="ECO:0000313" key="5">
    <source>
        <dbReference type="Proteomes" id="UP000325113"/>
    </source>
</evidence>
<name>A0A5A8E9Y0_CAFRO</name>
<feature type="compositionally biased region" description="Gly residues" evidence="1">
    <location>
        <begin position="201"/>
        <end position="224"/>
    </location>
</feature>
<feature type="compositionally biased region" description="Basic and acidic residues" evidence="1">
    <location>
        <begin position="408"/>
        <end position="424"/>
    </location>
</feature>
<evidence type="ECO:0000256" key="1">
    <source>
        <dbReference type="SAM" id="MobiDB-lite"/>
    </source>
</evidence>
<dbReference type="Proteomes" id="UP000322899">
    <property type="component" value="Unassembled WGS sequence"/>
</dbReference>
<accession>A0A5A8E9Y0</accession>
<comment type="caution">
    <text evidence="3">The sequence shown here is derived from an EMBL/GenBank/DDBJ whole genome shotgun (WGS) entry which is preliminary data.</text>
</comment>
<dbReference type="PANTHER" id="PTHR33504">
    <property type="entry name" value="NADH DEHYDROGENASE (UBIQUINONE) 1 BETA SUBCOMPLEX, 4"/>
    <property type="match status" value="1"/>
</dbReference>
<protein>
    <submittedName>
        <fullName evidence="3">Uncharacterized protein</fullName>
    </submittedName>
</protein>
<organism evidence="3 4">
    <name type="scientific">Cafeteria roenbergensis</name>
    <name type="common">Marine flagellate</name>
    <dbReference type="NCBI Taxonomy" id="33653"/>
    <lineage>
        <taxon>Eukaryota</taxon>
        <taxon>Sar</taxon>
        <taxon>Stramenopiles</taxon>
        <taxon>Bigyra</taxon>
        <taxon>Opalozoa</taxon>
        <taxon>Bicosoecida</taxon>
        <taxon>Cafeteriaceae</taxon>
        <taxon>Cafeteria</taxon>
    </lineage>
</organism>
<dbReference type="EMBL" id="VLTM01000022">
    <property type="protein sequence ID" value="KAA0163466.1"/>
    <property type="molecule type" value="Genomic_DNA"/>
</dbReference>
<feature type="region of interest" description="Disordered" evidence="1">
    <location>
        <begin position="308"/>
        <end position="351"/>
    </location>
</feature>
<dbReference type="OrthoDB" id="10253073at2759"/>
<evidence type="ECO:0000313" key="3">
    <source>
        <dbReference type="EMBL" id="KAA0172701.1"/>
    </source>
</evidence>
<dbReference type="Proteomes" id="UP000325113">
    <property type="component" value="Unassembled WGS sequence"/>
</dbReference>
<gene>
    <name evidence="3" type="ORF">FNF27_05801</name>
    <name evidence="2" type="ORF">FNF31_02860</name>
</gene>
<dbReference type="EMBL" id="VLTO01000044">
    <property type="protein sequence ID" value="KAA0172701.1"/>
    <property type="molecule type" value="Genomic_DNA"/>
</dbReference>
<feature type="region of interest" description="Disordered" evidence="1">
    <location>
        <begin position="397"/>
        <end position="469"/>
    </location>
</feature>
<dbReference type="PANTHER" id="PTHR33504:SF2">
    <property type="entry name" value="PROTEIN MFI"/>
    <property type="match status" value="1"/>
</dbReference>
<dbReference type="AlphaFoldDB" id="A0A5A8E9Y0"/>